<dbReference type="InterPro" id="IPR010982">
    <property type="entry name" value="Lambda_DNA-bd_dom_sf"/>
</dbReference>
<dbReference type="EMBL" id="JABWGN010000003">
    <property type="protein sequence ID" value="NUW31523.1"/>
    <property type="molecule type" value="Genomic_DNA"/>
</dbReference>
<gene>
    <name evidence="3" type="ORF">HTZ77_08805</name>
</gene>
<dbReference type="Pfam" id="PF01381">
    <property type="entry name" value="HTH_3"/>
    <property type="match status" value="1"/>
</dbReference>
<proteinExistence type="predicted"/>
<reference evidence="3 4" key="1">
    <citation type="submission" date="2020-06" db="EMBL/GenBank/DDBJ databases">
        <title>Nonomuraea sp. SMC257, a novel actinomycete isolated from soil.</title>
        <authorList>
            <person name="Chanama M."/>
        </authorList>
    </citation>
    <scope>NUCLEOTIDE SEQUENCE [LARGE SCALE GENOMIC DNA]</scope>
    <source>
        <strain evidence="3 4">SMC257</strain>
    </source>
</reference>
<evidence type="ECO:0000259" key="2">
    <source>
        <dbReference type="PROSITE" id="PS50943"/>
    </source>
</evidence>
<dbReference type="InterPro" id="IPR014710">
    <property type="entry name" value="RmlC-like_jellyroll"/>
</dbReference>
<evidence type="ECO:0000313" key="4">
    <source>
        <dbReference type="Proteomes" id="UP000586042"/>
    </source>
</evidence>
<dbReference type="PANTHER" id="PTHR46797:SF1">
    <property type="entry name" value="METHYLPHOSPHONATE SYNTHASE"/>
    <property type="match status" value="1"/>
</dbReference>
<dbReference type="Gene3D" id="1.10.260.40">
    <property type="entry name" value="lambda repressor-like DNA-binding domains"/>
    <property type="match status" value="1"/>
</dbReference>
<dbReference type="InterPro" id="IPR011051">
    <property type="entry name" value="RmlC_Cupin_sf"/>
</dbReference>
<dbReference type="PANTHER" id="PTHR46797">
    <property type="entry name" value="HTH-TYPE TRANSCRIPTIONAL REGULATOR"/>
    <property type="match status" value="1"/>
</dbReference>
<dbReference type="AlphaFoldDB" id="A0A7Y6I5I8"/>
<dbReference type="CDD" id="cd00093">
    <property type="entry name" value="HTH_XRE"/>
    <property type="match status" value="1"/>
</dbReference>
<evidence type="ECO:0000313" key="3">
    <source>
        <dbReference type="EMBL" id="NUW31523.1"/>
    </source>
</evidence>
<dbReference type="SUPFAM" id="SSF47413">
    <property type="entry name" value="lambda repressor-like DNA-binding domains"/>
    <property type="match status" value="1"/>
</dbReference>
<sequence length="216" mass="22650">MPNGCIVRVDQRRSVRQTERLSRRVNALGNGPAGEPGLIAVIAASLRRERERAGISLSELAKRAGVAKSTLSQIESGAGNPGVETLWALATALGVPFSRLVDPPRPATRVLRAGEGPAAHSEVAGYTAALLASCPPNARRDLYRVTARPGEPRLSAPHAPGTVEHVVLASGRALAGPAEEPVELRPGDYVTYPGDVPHIFDALAPGTSAVFVMEHV</sequence>
<dbReference type="GO" id="GO:0003677">
    <property type="term" value="F:DNA binding"/>
    <property type="evidence" value="ECO:0007669"/>
    <property type="project" value="UniProtKB-KW"/>
</dbReference>
<dbReference type="InterPro" id="IPR050807">
    <property type="entry name" value="TransReg_Diox_bact_type"/>
</dbReference>
<keyword evidence="4" id="KW-1185">Reference proteome</keyword>
<dbReference type="SMART" id="SM00530">
    <property type="entry name" value="HTH_XRE"/>
    <property type="match status" value="1"/>
</dbReference>
<dbReference type="SUPFAM" id="SSF51182">
    <property type="entry name" value="RmlC-like cupins"/>
    <property type="match status" value="1"/>
</dbReference>
<dbReference type="Proteomes" id="UP000586042">
    <property type="component" value="Unassembled WGS sequence"/>
</dbReference>
<dbReference type="PROSITE" id="PS50943">
    <property type="entry name" value="HTH_CROC1"/>
    <property type="match status" value="1"/>
</dbReference>
<accession>A0A7Y6I5I8</accession>
<dbReference type="Gene3D" id="2.60.120.10">
    <property type="entry name" value="Jelly Rolls"/>
    <property type="match status" value="1"/>
</dbReference>
<evidence type="ECO:0000256" key="1">
    <source>
        <dbReference type="ARBA" id="ARBA00023125"/>
    </source>
</evidence>
<organism evidence="3 4">
    <name type="scientific">Nonomuraea montanisoli</name>
    <dbReference type="NCBI Taxonomy" id="2741721"/>
    <lineage>
        <taxon>Bacteria</taxon>
        <taxon>Bacillati</taxon>
        <taxon>Actinomycetota</taxon>
        <taxon>Actinomycetes</taxon>
        <taxon>Streptosporangiales</taxon>
        <taxon>Streptosporangiaceae</taxon>
        <taxon>Nonomuraea</taxon>
    </lineage>
</organism>
<dbReference type="GO" id="GO:0005829">
    <property type="term" value="C:cytosol"/>
    <property type="evidence" value="ECO:0007669"/>
    <property type="project" value="TreeGrafter"/>
</dbReference>
<keyword evidence="1" id="KW-0238">DNA-binding</keyword>
<name>A0A7Y6I5I8_9ACTN</name>
<dbReference type="GO" id="GO:0003700">
    <property type="term" value="F:DNA-binding transcription factor activity"/>
    <property type="evidence" value="ECO:0007669"/>
    <property type="project" value="TreeGrafter"/>
</dbReference>
<comment type="caution">
    <text evidence="3">The sequence shown here is derived from an EMBL/GenBank/DDBJ whole genome shotgun (WGS) entry which is preliminary data.</text>
</comment>
<dbReference type="CDD" id="cd02209">
    <property type="entry name" value="cupin_XRE_C"/>
    <property type="match status" value="1"/>
</dbReference>
<dbReference type="InterPro" id="IPR001387">
    <property type="entry name" value="Cro/C1-type_HTH"/>
</dbReference>
<feature type="domain" description="HTH cro/C1-type" evidence="2">
    <location>
        <begin position="46"/>
        <end position="100"/>
    </location>
</feature>
<protein>
    <submittedName>
        <fullName evidence="3">Helix-turn-helix transcriptional regulator</fullName>
    </submittedName>
</protein>